<gene>
    <name evidence="9" type="ORF">KA717_06500</name>
</gene>
<feature type="domain" description="MmeI-like N-terminal" evidence="5">
    <location>
        <begin position="9"/>
        <end position="219"/>
    </location>
</feature>
<evidence type="ECO:0000259" key="7">
    <source>
        <dbReference type="Pfam" id="PF20466"/>
    </source>
</evidence>
<dbReference type="Pfam" id="PF20466">
    <property type="entry name" value="MmeI_TRD"/>
    <property type="match status" value="1"/>
</dbReference>
<dbReference type="EMBL" id="CP073041">
    <property type="protein sequence ID" value="UXE62426.1"/>
    <property type="molecule type" value="Genomic_DNA"/>
</dbReference>
<dbReference type="InterPro" id="IPR046817">
    <property type="entry name" value="MmeI_N"/>
</dbReference>
<evidence type="ECO:0000259" key="6">
    <source>
        <dbReference type="Pfam" id="PF20465"/>
    </source>
</evidence>
<evidence type="ECO:0000259" key="5">
    <source>
        <dbReference type="Pfam" id="PF20464"/>
    </source>
</evidence>
<dbReference type="Gene3D" id="3.40.50.150">
    <property type="entry name" value="Vaccinia Virus protein VP39"/>
    <property type="match status" value="1"/>
</dbReference>
<reference evidence="9" key="1">
    <citation type="submission" date="2021-04" db="EMBL/GenBank/DDBJ databases">
        <title>Genome sequence of Woronichinia naegeliana from Washington state freshwater lake bloom.</title>
        <authorList>
            <person name="Dreher T.W."/>
        </authorList>
    </citation>
    <scope>NUCLEOTIDE SEQUENCE</scope>
    <source>
        <strain evidence="9">WA131</strain>
    </source>
</reference>
<dbReference type="Pfam" id="PF20464">
    <property type="entry name" value="MmeI_N"/>
    <property type="match status" value="1"/>
</dbReference>
<dbReference type="InterPro" id="IPR046819">
    <property type="entry name" value="MmeI_hel"/>
</dbReference>
<accession>A0A977PWU1</accession>
<dbReference type="Pfam" id="PF20465">
    <property type="entry name" value="MmeI_hel"/>
    <property type="match status" value="1"/>
</dbReference>
<feature type="domain" description="MmeI-like helicase spacer" evidence="6">
    <location>
        <begin position="238"/>
        <end position="308"/>
    </location>
</feature>
<evidence type="ECO:0000313" key="9">
    <source>
        <dbReference type="EMBL" id="UXE62426.1"/>
    </source>
</evidence>
<organism evidence="9">
    <name type="scientific">Woronichinia naegeliana WA131</name>
    <dbReference type="NCBI Taxonomy" id="2824559"/>
    <lineage>
        <taxon>Bacteria</taxon>
        <taxon>Bacillati</taxon>
        <taxon>Cyanobacteriota</taxon>
        <taxon>Cyanophyceae</taxon>
        <taxon>Synechococcales</taxon>
        <taxon>Coelosphaeriaceae</taxon>
        <taxon>Woronichinia</taxon>
    </lineage>
</organism>
<dbReference type="PRINTS" id="PR00507">
    <property type="entry name" value="N12N6MTFRASE"/>
</dbReference>
<evidence type="ECO:0000256" key="2">
    <source>
        <dbReference type="ARBA" id="ARBA00022603"/>
    </source>
</evidence>
<evidence type="ECO:0000256" key="3">
    <source>
        <dbReference type="ARBA" id="ARBA00022679"/>
    </source>
</evidence>
<dbReference type="InterPro" id="IPR046816">
    <property type="entry name" value="MmeI_Mtase"/>
</dbReference>
<sequence>MIMDENNRQRMEAFITRWQKASGNERANYQLFLTEFCEVLGVEKPRPKGTEEGDRFCFDKDIRVIPPDGEVIIKPNFIDLYKEGHFVLEAKQGSDLSAKGVGKRGTNSYRKAMKKAFAQALNYARFSPVKPPFLIVCDIGNHFRIWQDFNPYWLSANGNYGTYDSGEYIDFQDLLRPEIVERFVKIFSDPQSLNPEKIAAKVTREVAADLAILAKMLEHEMPPAHKVDTKPRKRDPQEVAQFLMRCIFTMFAEDIELLPDHIFTNRLKDRWLDKPYKFKEEVEELWKVMNTGGNFAFDKFLRFNGNLFSDATAFNLKKEQLEILLSASGRDWKSVEPAIFGTLLEQALETDERSQLGAHYTPRSYVERLVRPTIIEPLQEQWQLIQGEVEHILDTESEASQEEKVSLAKTVLEDFLKQLREIKVLDPACGSGNFLYVTLDLMKTLELEVFNRLETVTGESQLKLEFEKVNPSQFLGIEINPRAAAIADLVIWIGYLQWHFRLFGTLPPIEPVLREYKNIEFRDAVLAYDKIKTAVDPKTGKVRTRWGGKTIKHPVTGEEVPDPNDQEKILHYVRPRPALWPEANYIVSNPPFIGNKRMRHLLGDGYVETLRKVYKEVPESADLVMYWWNKAAQLLTEGKIKHFGLITTNSITQPFNRRVVENYLSQDKGLSLIFAIPDHPWVDTKDGAAVRVAMTACALGEYQGNLLISTQEITDQEGVSEVEFSNNIGKINTNLTIGENTQELIRLQANLGLSFQGVILSGEGFRLTKEDLQSLGIQAHQLPEVIKPYLIGRDLVQNPQNRWVIDFYGITQQEAFLQYPALYQILLDKVKPIRDQQKRKANREHWWLFAEKRPEFRKSLQSLTRYIATCRTAKHRIFTFLNSAILPDAKLIAITLDDSYYLGILSSQIHVLWSLRTGAFLGVGNDSNYNHSDCFMKFPFPTPSETLKQQIRDLGERLDNHRKTVQTNHPDITLTGMYNLLEKMQKEEPFSAPDQAYNNRALVSILRQIHDELDTAVFAAYGWPENLTEGEILERLVDLNLERAEEEKNGLIRWLRPDYQAPDQITTQPEIEGIEIEDIAPITPVELQKFPTTFKEQLTAIRELLRTQNREWTIEQIDSQFSGRKKTKAIANCLEILEELGLIISHEESSKKSYYAAELQQN</sequence>
<keyword evidence="3" id="KW-0808">Transferase</keyword>
<evidence type="ECO:0000259" key="8">
    <source>
        <dbReference type="Pfam" id="PF20473"/>
    </source>
</evidence>
<dbReference type="Pfam" id="PF20473">
    <property type="entry name" value="MmeI_Mtase"/>
    <property type="match status" value="1"/>
</dbReference>
<feature type="domain" description="MmeI-like DNA-methyltransferase" evidence="8">
    <location>
        <begin position="408"/>
        <end position="697"/>
    </location>
</feature>
<name>A0A977PWU1_9CYAN</name>
<evidence type="ECO:0000256" key="4">
    <source>
        <dbReference type="ARBA" id="ARBA00047942"/>
    </source>
</evidence>
<dbReference type="InterPro" id="IPR046820">
    <property type="entry name" value="MmeI_TRD"/>
</dbReference>
<dbReference type="SUPFAM" id="SSF53335">
    <property type="entry name" value="S-adenosyl-L-methionine-dependent methyltransferases"/>
    <property type="match status" value="1"/>
</dbReference>
<comment type="catalytic activity">
    <reaction evidence="4">
        <text>a 2'-deoxyadenosine in DNA + S-adenosyl-L-methionine = an N(6)-methyl-2'-deoxyadenosine in DNA + S-adenosyl-L-homocysteine + H(+)</text>
        <dbReference type="Rhea" id="RHEA:15197"/>
        <dbReference type="Rhea" id="RHEA-COMP:12418"/>
        <dbReference type="Rhea" id="RHEA-COMP:12419"/>
        <dbReference type="ChEBI" id="CHEBI:15378"/>
        <dbReference type="ChEBI" id="CHEBI:57856"/>
        <dbReference type="ChEBI" id="CHEBI:59789"/>
        <dbReference type="ChEBI" id="CHEBI:90615"/>
        <dbReference type="ChEBI" id="CHEBI:90616"/>
        <dbReference type="EC" id="2.1.1.72"/>
    </reaction>
</comment>
<evidence type="ECO:0000256" key="1">
    <source>
        <dbReference type="ARBA" id="ARBA00011900"/>
    </source>
</evidence>
<dbReference type="GO" id="GO:0032259">
    <property type="term" value="P:methylation"/>
    <property type="evidence" value="ECO:0007669"/>
    <property type="project" value="UniProtKB-KW"/>
</dbReference>
<keyword evidence="2 9" id="KW-0489">Methyltransferase</keyword>
<dbReference type="GO" id="GO:0009007">
    <property type="term" value="F:site-specific DNA-methyltransferase (adenine-specific) activity"/>
    <property type="evidence" value="ECO:0007669"/>
    <property type="project" value="UniProtKB-EC"/>
</dbReference>
<dbReference type="Proteomes" id="UP001065613">
    <property type="component" value="Chromosome"/>
</dbReference>
<dbReference type="PANTHER" id="PTHR33841:SF1">
    <property type="entry name" value="DNA METHYLTRANSFERASE A"/>
    <property type="match status" value="1"/>
</dbReference>
<dbReference type="KEGG" id="wna:KA717_06500"/>
<protein>
    <recommendedName>
        <fullName evidence="1">site-specific DNA-methyltransferase (adenine-specific)</fullName>
        <ecNumber evidence="1">2.1.1.72</ecNumber>
    </recommendedName>
</protein>
<proteinExistence type="predicted"/>
<dbReference type="PANTHER" id="PTHR33841">
    <property type="entry name" value="DNA METHYLTRANSFERASE YEEA-RELATED"/>
    <property type="match status" value="1"/>
</dbReference>
<dbReference type="InterPro" id="IPR050953">
    <property type="entry name" value="N4_N6_ade-DNA_methylase"/>
</dbReference>
<dbReference type="InterPro" id="IPR029063">
    <property type="entry name" value="SAM-dependent_MTases_sf"/>
</dbReference>
<dbReference type="AlphaFoldDB" id="A0A977PWU1"/>
<dbReference type="EC" id="2.1.1.72" evidence="1"/>
<feature type="domain" description="MmeI-like target recognition" evidence="7">
    <location>
        <begin position="762"/>
        <end position="942"/>
    </location>
</feature>